<keyword evidence="1" id="KW-0812">Transmembrane</keyword>
<dbReference type="Proteomes" id="UP000030341">
    <property type="component" value="Chromosome 2"/>
</dbReference>
<name>A0A0A7ELD5_9GAMM</name>
<keyword evidence="1" id="KW-0472">Membrane</keyword>
<dbReference type="AlphaFoldDB" id="A0A0A7ELD5"/>
<keyword evidence="1" id="KW-1133">Transmembrane helix</keyword>
<dbReference type="HOGENOM" id="CLU_1320020_0_0_6"/>
<protein>
    <submittedName>
        <fullName evidence="2">Uncharacterized protein</fullName>
    </submittedName>
</protein>
<dbReference type="OrthoDB" id="9805918at2"/>
<reference evidence="2 3" key="1">
    <citation type="submission" date="2014-11" db="EMBL/GenBank/DDBJ databases">
        <title>Complete Genome Sequence of Pseudoalteromonas sp. Strain OCN003 Isolated from Kaneohe Bay, Oahu, Hawaii.</title>
        <authorList>
            <person name="Beurmann S."/>
            <person name="Videau P."/>
            <person name="Ushijima B."/>
            <person name="Smith A.M."/>
            <person name="Aeby G.S."/>
            <person name="Callahan S.M."/>
            <person name="Belcaid M."/>
        </authorList>
    </citation>
    <scope>NUCLEOTIDE SEQUENCE [LARGE SCALE GENOMIC DNA]</scope>
    <source>
        <strain evidence="2 3">OCN003</strain>
    </source>
</reference>
<proteinExistence type="predicted"/>
<evidence type="ECO:0000256" key="1">
    <source>
        <dbReference type="SAM" id="Phobius"/>
    </source>
</evidence>
<accession>A0A0A7ELD5</accession>
<evidence type="ECO:0000313" key="2">
    <source>
        <dbReference type="EMBL" id="AIY67353.1"/>
    </source>
</evidence>
<feature type="transmembrane region" description="Helical" evidence="1">
    <location>
        <begin position="12"/>
        <end position="29"/>
    </location>
</feature>
<dbReference type="RefSeq" id="WP_040136272.1">
    <property type="nucleotide sequence ID" value="NZ_CP009889.1"/>
</dbReference>
<keyword evidence="3" id="KW-1185">Reference proteome</keyword>
<organism evidence="2 3">
    <name type="scientific">Pseudoalteromonas piratica</name>
    <dbReference type="NCBI Taxonomy" id="1348114"/>
    <lineage>
        <taxon>Bacteria</taxon>
        <taxon>Pseudomonadati</taxon>
        <taxon>Pseudomonadota</taxon>
        <taxon>Gammaproteobacteria</taxon>
        <taxon>Alteromonadales</taxon>
        <taxon>Pseudoalteromonadaceae</taxon>
        <taxon>Pseudoalteromonas</taxon>
    </lineage>
</organism>
<sequence>MKKIISKVAFELIVITLGVLIALGINAWYNNFQQRQTAEQLLTKIAYELQQNIIRLETAASSYQQSIEQSNQYEHVLEETGETEQYAFVFKMLTVKQGAWQFSQNRDELNTLPVELLISLDAANRSTSEAKTMVNQFIFESHDELDELLENDLYVRYLDGMKRELTQVKFYLDYALLSSKSALTDLESYRETGKIAAKNESVELSTTL</sequence>
<dbReference type="STRING" id="1348114.OM33_20165"/>
<dbReference type="KEGG" id="pseo:OM33_20165"/>
<dbReference type="eggNOG" id="ENOG5033RMQ">
    <property type="taxonomic scope" value="Bacteria"/>
</dbReference>
<gene>
    <name evidence="2" type="ORF">OM33_20165</name>
</gene>
<evidence type="ECO:0000313" key="3">
    <source>
        <dbReference type="Proteomes" id="UP000030341"/>
    </source>
</evidence>
<dbReference type="EMBL" id="CP009889">
    <property type="protein sequence ID" value="AIY67353.1"/>
    <property type="molecule type" value="Genomic_DNA"/>
</dbReference>